<keyword evidence="2" id="KW-1133">Transmembrane helix</keyword>
<keyword evidence="6" id="KW-1185">Reference proteome</keyword>
<feature type="transmembrane region" description="Helical" evidence="2">
    <location>
        <begin position="439"/>
        <end position="461"/>
    </location>
</feature>
<feature type="transmembrane region" description="Helical" evidence="2">
    <location>
        <begin position="333"/>
        <end position="356"/>
    </location>
</feature>
<dbReference type="SMART" id="SM00703">
    <property type="entry name" value="NRF"/>
    <property type="match status" value="1"/>
</dbReference>
<feature type="domain" description="Nose resistant-to-fluoxetine protein N-terminal" evidence="4">
    <location>
        <begin position="63"/>
        <end position="216"/>
    </location>
</feature>
<keyword evidence="3" id="KW-0732">Signal</keyword>
<dbReference type="AlphaFoldDB" id="A0A8R2AAJ0"/>
<feature type="transmembrane region" description="Helical" evidence="2">
    <location>
        <begin position="518"/>
        <end position="536"/>
    </location>
</feature>
<accession>A0A8R2AAJ0</accession>
<feature type="transmembrane region" description="Helical" evidence="2">
    <location>
        <begin position="377"/>
        <end position="399"/>
    </location>
</feature>
<dbReference type="EnsemblMetazoa" id="XM_001944421.4">
    <property type="protein sequence ID" value="XP_001944456.2"/>
    <property type="gene ID" value="LOC100164691"/>
</dbReference>
<dbReference type="PANTHER" id="PTHR11161">
    <property type="entry name" value="O-ACYLTRANSFERASE"/>
    <property type="match status" value="1"/>
</dbReference>
<evidence type="ECO:0000256" key="3">
    <source>
        <dbReference type="SAM" id="SignalP"/>
    </source>
</evidence>
<feature type="transmembrane region" description="Helical" evidence="2">
    <location>
        <begin position="655"/>
        <end position="680"/>
    </location>
</feature>
<feature type="transmembrane region" description="Helical" evidence="2">
    <location>
        <begin position="588"/>
        <end position="613"/>
    </location>
</feature>
<dbReference type="InterPro" id="IPR052728">
    <property type="entry name" value="O2_lipid_transport_reg"/>
</dbReference>
<feature type="transmembrane region" description="Helical" evidence="2">
    <location>
        <begin position="625"/>
        <end position="643"/>
    </location>
</feature>
<dbReference type="Pfam" id="PF20146">
    <property type="entry name" value="NRF"/>
    <property type="match status" value="1"/>
</dbReference>
<feature type="transmembrane region" description="Helical" evidence="2">
    <location>
        <begin position="227"/>
        <end position="253"/>
    </location>
</feature>
<dbReference type="Pfam" id="PF01757">
    <property type="entry name" value="Acyl_transf_3"/>
    <property type="match status" value="1"/>
</dbReference>
<organism evidence="5 6">
    <name type="scientific">Acyrthosiphon pisum</name>
    <name type="common">Pea aphid</name>
    <dbReference type="NCBI Taxonomy" id="7029"/>
    <lineage>
        <taxon>Eukaryota</taxon>
        <taxon>Metazoa</taxon>
        <taxon>Ecdysozoa</taxon>
        <taxon>Arthropoda</taxon>
        <taxon>Hexapoda</taxon>
        <taxon>Insecta</taxon>
        <taxon>Pterygota</taxon>
        <taxon>Neoptera</taxon>
        <taxon>Paraneoptera</taxon>
        <taxon>Hemiptera</taxon>
        <taxon>Sternorrhyncha</taxon>
        <taxon>Aphidomorpha</taxon>
        <taxon>Aphidoidea</taxon>
        <taxon>Aphididae</taxon>
        <taxon>Macrosiphini</taxon>
        <taxon>Acyrthosiphon</taxon>
    </lineage>
</organism>
<dbReference type="GeneID" id="100164691"/>
<evidence type="ECO:0000256" key="1">
    <source>
        <dbReference type="SAM" id="MobiDB-lite"/>
    </source>
</evidence>
<feature type="signal peptide" evidence="3">
    <location>
        <begin position="1"/>
        <end position="27"/>
    </location>
</feature>
<dbReference type="OrthoDB" id="10006435at2759"/>
<sequence>MSLRTLSRSVCAAAVVLLLVVVVEVRSGDLEDGPPNHEYPKTWFAKIFYETLADFTGPKDVGSSACRRQMQMYDRHLQNESLWAVQMSDSWSRYPNGILVGTSHQMGVYEECVKVHKPVRGKYCIPSVKIGSSTGADFSVGKTDQLHSNDNAWQEVLGFVNRDIRLHRNIVKFGICIPDSCTAADLQVTLQKEFDIHFLPHQINAQVKVESILCSTDKDAYPYDTGYYVTSLLVGFFVLICCVSTAYHIMVIIRTDNGKKSIMPETFNMFSMIRNGRDLIKYNRNNDLNIFNGLKVYTMILVLFGHKFLYFVINPITYAMQLEKLYKEGPDFLLTSMNLIDPFFYIAGYLMYVMLIPQFNRPGTSWYQILMVIAYKYLKVIPSYGIVMLMTAFVVPHLGDGPFWASRIWPEADKCKNYWWANILAVSNFIPVENQCLIAGWYVSCLLQFLVIGTTVVYVCVKRRKIGIYLVVMLLCASLAISFVTTYINQAYGIVRVMYSFLENPSNSMEFRNYYRPFFYRGTPFFTGILAGIVVEELKKREIKFSTSVVYVGTLMVSGICIWAQLYGARFHDVFRPYDALEQSVYAAFSHCTWAVILFWLTVCHFTTGFGPIEKLLNNRLTVPLGRLSYTVYLVNITVMMMIESKQRTSVTPSSYLLIDGWIFGAFRTYMVGTMLYLLIEAPSGLLIKKLLFGKKHEHDGSAMTPNRTDLGNKAAEETEPKNTSRL</sequence>
<dbReference type="KEGG" id="api:100164691"/>
<proteinExistence type="predicted"/>
<keyword evidence="2" id="KW-0472">Membrane</keyword>
<dbReference type="InterPro" id="IPR002656">
    <property type="entry name" value="Acyl_transf_3_dom"/>
</dbReference>
<feature type="region of interest" description="Disordered" evidence="1">
    <location>
        <begin position="698"/>
        <end position="727"/>
    </location>
</feature>
<dbReference type="Proteomes" id="UP000007819">
    <property type="component" value="Chromosome A3"/>
</dbReference>
<protein>
    <recommendedName>
        <fullName evidence="4">Nose resistant-to-fluoxetine protein N-terminal domain-containing protein</fullName>
    </recommendedName>
</protein>
<feature type="compositionally biased region" description="Basic and acidic residues" evidence="1">
    <location>
        <begin position="715"/>
        <end position="727"/>
    </location>
</feature>
<dbReference type="PANTHER" id="PTHR11161:SF0">
    <property type="entry name" value="O-ACYLTRANSFERASE LIKE PROTEIN"/>
    <property type="match status" value="1"/>
</dbReference>
<evidence type="ECO:0000313" key="5">
    <source>
        <dbReference type="EnsemblMetazoa" id="XP_001944456.2"/>
    </source>
</evidence>
<feature type="transmembrane region" description="Helical" evidence="2">
    <location>
        <begin position="548"/>
        <end position="568"/>
    </location>
</feature>
<reference evidence="6" key="1">
    <citation type="submission" date="2010-06" db="EMBL/GenBank/DDBJ databases">
        <authorList>
            <person name="Jiang H."/>
            <person name="Abraham K."/>
            <person name="Ali S."/>
            <person name="Alsbrooks S.L."/>
            <person name="Anim B.N."/>
            <person name="Anosike U.S."/>
            <person name="Attaway T."/>
            <person name="Bandaranaike D.P."/>
            <person name="Battles P.K."/>
            <person name="Bell S.N."/>
            <person name="Bell A.V."/>
            <person name="Beltran B."/>
            <person name="Bickham C."/>
            <person name="Bustamante Y."/>
            <person name="Caleb T."/>
            <person name="Canada A."/>
            <person name="Cardenas V."/>
            <person name="Carter K."/>
            <person name="Chacko J."/>
            <person name="Chandrabose M.N."/>
            <person name="Chavez D."/>
            <person name="Chavez A."/>
            <person name="Chen L."/>
            <person name="Chu H.-S."/>
            <person name="Claassen K.J."/>
            <person name="Cockrell R."/>
            <person name="Collins M."/>
            <person name="Cooper J.A."/>
            <person name="Cree A."/>
            <person name="Curry S.M."/>
            <person name="Da Y."/>
            <person name="Dao M.D."/>
            <person name="Das B."/>
            <person name="Davila M.-L."/>
            <person name="Davy-Carroll L."/>
            <person name="Denson S."/>
            <person name="Dinh H."/>
            <person name="Ebong V.E."/>
            <person name="Edwards J.R."/>
            <person name="Egan A."/>
            <person name="El-Daye J."/>
            <person name="Escobedo L."/>
            <person name="Fernandez S."/>
            <person name="Fernando P.R."/>
            <person name="Flagg N."/>
            <person name="Forbes L.D."/>
            <person name="Fowler R.G."/>
            <person name="Fu Q."/>
            <person name="Gabisi R.A."/>
            <person name="Ganer J."/>
            <person name="Garbino Pronczuk A."/>
            <person name="Garcia R.M."/>
            <person name="Garner T."/>
            <person name="Garrett T.E."/>
            <person name="Gonzalez D.A."/>
            <person name="Hamid H."/>
            <person name="Hawkins E.S."/>
            <person name="Hirani K."/>
            <person name="Hogues M.E."/>
            <person name="Hollins B."/>
            <person name="Hsiao C.-H."/>
            <person name="Jabil R."/>
            <person name="James M.L."/>
            <person name="Jhangiani S.N."/>
            <person name="Johnson B."/>
            <person name="Johnson Q."/>
            <person name="Joshi V."/>
            <person name="Kalu J.B."/>
            <person name="Kam C."/>
            <person name="Kashfia A."/>
            <person name="Keebler J."/>
            <person name="Kisamo H."/>
            <person name="Kovar C.L."/>
            <person name="Lago L.A."/>
            <person name="Lai C.-Y."/>
            <person name="Laidlaw J."/>
            <person name="Lara F."/>
            <person name="Le T.-K."/>
            <person name="Lee S.L."/>
            <person name="Legall F.H."/>
            <person name="Lemon S.J."/>
            <person name="Lewis L.R."/>
            <person name="Li B."/>
            <person name="Liu Y."/>
            <person name="Liu Y.-S."/>
            <person name="Lopez J."/>
            <person name="Lozado R.J."/>
            <person name="Lu J."/>
            <person name="Madu R.C."/>
            <person name="Maheshwari M."/>
            <person name="Maheshwari R."/>
            <person name="Malloy K."/>
            <person name="Martinez E."/>
            <person name="Mathew T."/>
            <person name="Mercado I.C."/>
            <person name="Mercado C."/>
            <person name="Meyer B."/>
            <person name="Montgomery K."/>
            <person name="Morgan M.B."/>
            <person name="Munidasa M."/>
            <person name="Nazareth L.V."/>
            <person name="Nelson J."/>
            <person name="Ng B.M."/>
            <person name="Nguyen N.B."/>
            <person name="Nguyen P.Q."/>
            <person name="Nguyen T."/>
            <person name="Obregon M."/>
            <person name="Okwuonu G.O."/>
            <person name="Onwere C.G."/>
            <person name="Orozco G."/>
            <person name="Parra A."/>
            <person name="Patel S."/>
            <person name="Patil S."/>
            <person name="Perez A."/>
            <person name="Perez Y."/>
            <person name="Pham C."/>
            <person name="Primus E.L."/>
            <person name="Pu L.-L."/>
            <person name="Puazo M."/>
            <person name="Qin X."/>
            <person name="Quiroz J.B."/>
            <person name="Reese J."/>
            <person name="Richards S."/>
            <person name="Rives C.M."/>
            <person name="Robberts R."/>
            <person name="Ruiz S.J."/>
            <person name="Ruiz M.J."/>
            <person name="Santibanez J."/>
            <person name="Schneider B.W."/>
            <person name="Sisson I."/>
            <person name="Smith M."/>
            <person name="Sodergren E."/>
            <person name="Song X.-Z."/>
            <person name="Song B.B."/>
            <person name="Summersgill H."/>
            <person name="Thelus R."/>
            <person name="Thornton R.D."/>
            <person name="Trejos Z.Y."/>
            <person name="Usmani K."/>
            <person name="Vattathil S."/>
            <person name="Villasana D."/>
            <person name="Walker D.L."/>
            <person name="Wang S."/>
            <person name="Wang K."/>
            <person name="White C.S."/>
            <person name="Williams A.C."/>
            <person name="Williamson J."/>
            <person name="Wilson K."/>
            <person name="Woghiren I.O."/>
            <person name="Woodworth J.R."/>
            <person name="Worley K.C."/>
            <person name="Wright R.A."/>
            <person name="Wu W."/>
            <person name="Young L."/>
            <person name="Zhang L."/>
            <person name="Zhang J."/>
            <person name="Zhu Y."/>
            <person name="Muzny D.M."/>
            <person name="Weinstock G."/>
            <person name="Gibbs R.A."/>
        </authorList>
    </citation>
    <scope>NUCLEOTIDE SEQUENCE [LARGE SCALE GENOMIC DNA]</scope>
    <source>
        <strain evidence="6">LSR1</strain>
    </source>
</reference>
<name>A0A8R2AAJ0_ACYPI</name>
<feature type="transmembrane region" description="Helical" evidence="2">
    <location>
        <begin position="468"/>
        <end position="488"/>
    </location>
</feature>
<keyword evidence="2" id="KW-0812">Transmembrane</keyword>
<dbReference type="GO" id="GO:0016747">
    <property type="term" value="F:acyltransferase activity, transferring groups other than amino-acyl groups"/>
    <property type="evidence" value="ECO:0007669"/>
    <property type="project" value="InterPro"/>
</dbReference>
<evidence type="ECO:0000313" key="6">
    <source>
        <dbReference type="Proteomes" id="UP000007819"/>
    </source>
</evidence>
<evidence type="ECO:0000256" key="2">
    <source>
        <dbReference type="SAM" id="Phobius"/>
    </source>
</evidence>
<dbReference type="RefSeq" id="XP_001944456.2">
    <property type="nucleotide sequence ID" value="XM_001944421.4"/>
</dbReference>
<feature type="transmembrane region" description="Helical" evidence="2">
    <location>
        <begin position="294"/>
        <end position="313"/>
    </location>
</feature>
<reference evidence="5" key="2">
    <citation type="submission" date="2022-06" db="UniProtKB">
        <authorList>
            <consortium name="EnsemblMetazoa"/>
        </authorList>
    </citation>
    <scope>IDENTIFICATION</scope>
</reference>
<dbReference type="InterPro" id="IPR006621">
    <property type="entry name" value="Nose-resist-to-fluoxetine_N"/>
</dbReference>
<evidence type="ECO:0000259" key="4">
    <source>
        <dbReference type="SMART" id="SM00703"/>
    </source>
</evidence>
<feature type="chain" id="PRO_5035839365" description="Nose resistant-to-fluoxetine protein N-terminal domain-containing protein" evidence="3">
    <location>
        <begin position="28"/>
        <end position="727"/>
    </location>
</feature>